<dbReference type="AlphaFoldDB" id="A0A5M8Q063"/>
<dbReference type="GO" id="GO:0006307">
    <property type="term" value="P:DNA alkylation repair"/>
    <property type="evidence" value="ECO:0007669"/>
    <property type="project" value="InterPro"/>
</dbReference>
<feature type="chain" id="PRO_5024350758" description="A-kinase anchor protein 7-like phosphoesterase domain-containing protein" evidence="2">
    <location>
        <begin position="19"/>
        <end position="277"/>
    </location>
</feature>
<evidence type="ECO:0000259" key="3">
    <source>
        <dbReference type="Pfam" id="PF10469"/>
    </source>
</evidence>
<dbReference type="GO" id="GO:0006355">
    <property type="term" value="P:regulation of DNA-templated transcription"/>
    <property type="evidence" value="ECO:0007669"/>
    <property type="project" value="TreeGrafter"/>
</dbReference>
<reference evidence="4 5" key="1">
    <citation type="submission" date="2019-09" db="EMBL/GenBank/DDBJ databases">
        <title>The hologenome of the rock-dwelling lichen Lasallia pustulata.</title>
        <authorList>
            <person name="Greshake Tzovaras B."/>
            <person name="Segers F."/>
            <person name="Bicker A."/>
            <person name="Dal Grande F."/>
            <person name="Otte J."/>
            <person name="Hankeln T."/>
            <person name="Schmitt I."/>
            <person name="Ebersberger I."/>
        </authorList>
    </citation>
    <scope>NUCLEOTIDE SEQUENCE [LARGE SCALE GENOMIC DNA]</scope>
    <source>
        <strain evidence="4">A1-1</strain>
    </source>
</reference>
<dbReference type="InterPro" id="IPR009210">
    <property type="entry name" value="ASCC1"/>
</dbReference>
<dbReference type="EMBL" id="VXIT01000002">
    <property type="protein sequence ID" value="KAA6415077.1"/>
    <property type="molecule type" value="Genomic_DNA"/>
</dbReference>
<dbReference type="PANTHER" id="PTHR13360">
    <property type="entry name" value="ACTIVATING SIGNAL COINTEGRATOR 1 COMPLEX SUBUNIT 1"/>
    <property type="match status" value="1"/>
</dbReference>
<feature type="compositionally biased region" description="Low complexity" evidence="1">
    <location>
        <begin position="127"/>
        <end position="138"/>
    </location>
</feature>
<dbReference type="OrthoDB" id="277832at2759"/>
<keyword evidence="2" id="KW-0732">Signal</keyword>
<gene>
    <name evidence="4" type="ORF">FRX48_01829</name>
</gene>
<sequence length="277" mass="29788">MPPRPPLTHFLCLPLVTASSRSLLQTSLETFSAEAVSPTEALTVRIPEKAIRPLGTLHLTIGVMTLQTQDRIDACLNFLRGLDVHDLLRRAEEASPVAFESSSRGPIKAIDEPSIGTPNSEKVPNVPGESSGRSSPPSPLIISLSGLHSMHSPTSTSILYALPVDPTCRLLNFCQSLRQLFTGAAFILPENRPLRLHATIVNTIYAREKSARASGGGHGRSGRGKSGFNATGWIERYEGFEWAAGLRIEKVAICEMGAKQVEGDGVQYLEVGSVALP</sequence>
<organism evidence="4 5">
    <name type="scientific">Lasallia pustulata</name>
    <dbReference type="NCBI Taxonomy" id="136370"/>
    <lineage>
        <taxon>Eukaryota</taxon>
        <taxon>Fungi</taxon>
        <taxon>Dikarya</taxon>
        <taxon>Ascomycota</taxon>
        <taxon>Pezizomycotina</taxon>
        <taxon>Lecanoromycetes</taxon>
        <taxon>OSLEUM clade</taxon>
        <taxon>Umbilicariomycetidae</taxon>
        <taxon>Umbilicariales</taxon>
        <taxon>Umbilicariaceae</taxon>
        <taxon>Lasallia</taxon>
    </lineage>
</organism>
<evidence type="ECO:0000256" key="2">
    <source>
        <dbReference type="SAM" id="SignalP"/>
    </source>
</evidence>
<evidence type="ECO:0000256" key="1">
    <source>
        <dbReference type="SAM" id="MobiDB-lite"/>
    </source>
</evidence>
<evidence type="ECO:0000313" key="5">
    <source>
        <dbReference type="Proteomes" id="UP000324767"/>
    </source>
</evidence>
<dbReference type="Proteomes" id="UP000324767">
    <property type="component" value="Unassembled WGS sequence"/>
</dbReference>
<name>A0A5M8Q063_9LECA</name>
<accession>A0A5M8Q063</accession>
<dbReference type="Gene3D" id="3.90.1140.10">
    <property type="entry name" value="Cyclic phosphodiesterase"/>
    <property type="match status" value="1"/>
</dbReference>
<feature type="signal peptide" evidence="2">
    <location>
        <begin position="1"/>
        <end position="18"/>
    </location>
</feature>
<proteinExistence type="predicted"/>
<protein>
    <recommendedName>
        <fullName evidence="3">A-kinase anchor protein 7-like phosphoesterase domain-containing protein</fullName>
    </recommendedName>
</protein>
<dbReference type="Pfam" id="PF10469">
    <property type="entry name" value="AKAP7_NLS"/>
    <property type="match status" value="1"/>
</dbReference>
<comment type="caution">
    <text evidence="4">The sequence shown here is derived from an EMBL/GenBank/DDBJ whole genome shotgun (WGS) entry which is preliminary data.</text>
</comment>
<evidence type="ECO:0000313" key="4">
    <source>
        <dbReference type="EMBL" id="KAA6415077.1"/>
    </source>
</evidence>
<dbReference type="PANTHER" id="PTHR13360:SF1">
    <property type="entry name" value="ACTIVATING SIGNAL COINTEGRATOR 1 COMPLEX SUBUNIT 1"/>
    <property type="match status" value="1"/>
</dbReference>
<feature type="domain" description="A-kinase anchor protein 7-like phosphoesterase" evidence="3">
    <location>
        <begin position="8"/>
        <end position="261"/>
    </location>
</feature>
<dbReference type="InterPro" id="IPR019510">
    <property type="entry name" value="AKAP7-like_phosphoesterase"/>
</dbReference>
<feature type="region of interest" description="Disordered" evidence="1">
    <location>
        <begin position="99"/>
        <end position="138"/>
    </location>
</feature>
<dbReference type="GO" id="GO:0005634">
    <property type="term" value="C:nucleus"/>
    <property type="evidence" value="ECO:0007669"/>
    <property type="project" value="TreeGrafter"/>
</dbReference>